<evidence type="ECO:0000313" key="4">
    <source>
        <dbReference type="Proteomes" id="UP000007013"/>
    </source>
</evidence>
<proteinExistence type="predicted"/>
<name>B1ZR80_OPITP</name>
<dbReference type="PANTHER" id="PTHR43364:SF4">
    <property type="entry name" value="NAD(P)-LINKED OXIDOREDUCTASE SUPERFAMILY PROTEIN"/>
    <property type="match status" value="1"/>
</dbReference>
<sequence length="346" mass="37471">MNSTVLPQQSRTLGKSGLKVSPLGLGCWPIGGRMIFRGQPGYYGDVDDDESTRAIHAALDAGVTLFDTADCYGAGHSEEVLGRALAQRRSEVVIATKFGNRFDPVTRHVDGEDVTPGYIRQACQASLTRLRTNVIDVYLIHCWTVSAAAADDAMAALESLCEEGLIRTYGWSTDDLAQVERLVDAPRFGAMQIEANVFNPGGPALELCARRNWGALARSPLAMGLLSGRYDANSRFSAESVRGGGQPWVKFFRDAQPAPEYLHQLDAVREILQSGGRTLVQGALAYLWGRSPIVVPIPGFRNAAQARENAAAMEAAPLAASQVAEIDHLLDQVRRAEPPQKTSRHS</sequence>
<dbReference type="EMBL" id="CP001032">
    <property type="protein sequence ID" value="ACB74567.1"/>
    <property type="molecule type" value="Genomic_DNA"/>
</dbReference>
<dbReference type="PANTHER" id="PTHR43364">
    <property type="entry name" value="NADH-SPECIFIC METHYLGLYOXAL REDUCTASE-RELATED"/>
    <property type="match status" value="1"/>
</dbReference>
<dbReference type="GO" id="GO:0005829">
    <property type="term" value="C:cytosol"/>
    <property type="evidence" value="ECO:0007669"/>
    <property type="project" value="TreeGrafter"/>
</dbReference>
<evidence type="ECO:0000259" key="2">
    <source>
        <dbReference type="Pfam" id="PF00248"/>
    </source>
</evidence>
<keyword evidence="4" id="KW-1185">Reference proteome</keyword>
<dbReference type="Proteomes" id="UP000007013">
    <property type="component" value="Chromosome"/>
</dbReference>
<dbReference type="InterPro" id="IPR023210">
    <property type="entry name" value="NADP_OxRdtase_dom"/>
</dbReference>
<dbReference type="CDD" id="cd19086">
    <property type="entry name" value="AKR_AKR11C1"/>
    <property type="match status" value="1"/>
</dbReference>
<accession>B1ZR80</accession>
<keyword evidence="1" id="KW-0560">Oxidoreductase</keyword>
<dbReference type="STRING" id="452637.Oter_1282"/>
<dbReference type="RefSeq" id="WP_012374105.1">
    <property type="nucleotide sequence ID" value="NC_010571.1"/>
</dbReference>
<dbReference type="SUPFAM" id="SSF51430">
    <property type="entry name" value="NAD(P)-linked oxidoreductase"/>
    <property type="match status" value="1"/>
</dbReference>
<dbReference type="InterPro" id="IPR036812">
    <property type="entry name" value="NAD(P)_OxRdtase_dom_sf"/>
</dbReference>
<feature type="domain" description="NADP-dependent oxidoreductase" evidence="2">
    <location>
        <begin position="23"/>
        <end position="330"/>
    </location>
</feature>
<protein>
    <submittedName>
        <fullName evidence="3">Aldo/keto reductase</fullName>
    </submittedName>
</protein>
<dbReference type="AlphaFoldDB" id="B1ZR80"/>
<dbReference type="GO" id="GO:0016491">
    <property type="term" value="F:oxidoreductase activity"/>
    <property type="evidence" value="ECO:0007669"/>
    <property type="project" value="UniProtKB-KW"/>
</dbReference>
<gene>
    <name evidence="3" type="ordered locus">Oter_1282</name>
</gene>
<organism evidence="3 4">
    <name type="scientific">Opitutus terrae (strain DSM 11246 / JCM 15787 / PB90-1)</name>
    <dbReference type="NCBI Taxonomy" id="452637"/>
    <lineage>
        <taxon>Bacteria</taxon>
        <taxon>Pseudomonadati</taxon>
        <taxon>Verrucomicrobiota</taxon>
        <taxon>Opitutia</taxon>
        <taxon>Opitutales</taxon>
        <taxon>Opitutaceae</taxon>
        <taxon>Opitutus</taxon>
    </lineage>
</organism>
<dbReference type="InterPro" id="IPR050523">
    <property type="entry name" value="AKR_Detox_Biosynth"/>
</dbReference>
<dbReference type="HOGENOM" id="CLU_023205_2_3_0"/>
<evidence type="ECO:0000313" key="3">
    <source>
        <dbReference type="EMBL" id="ACB74567.1"/>
    </source>
</evidence>
<evidence type="ECO:0000256" key="1">
    <source>
        <dbReference type="ARBA" id="ARBA00023002"/>
    </source>
</evidence>
<dbReference type="Gene3D" id="3.20.20.100">
    <property type="entry name" value="NADP-dependent oxidoreductase domain"/>
    <property type="match status" value="1"/>
</dbReference>
<dbReference type="KEGG" id="ote:Oter_1282"/>
<dbReference type="Pfam" id="PF00248">
    <property type="entry name" value="Aldo_ket_red"/>
    <property type="match status" value="1"/>
</dbReference>
<dbReference type="OrthoDB" id="9773828at2"/>
<dbReference type="eggNOG" id="COG0667">
    <property type="taxonomic scope" value="Bacteria"/>
</dbReference>
<reference evidence="3 4" key="1">
    <citation type="journal article" date="2011" name="J. Bacteriol.">
        <title>Genome sequence of the verrucomicrobium Opitutus terrae PB90-1, an abundant inhabitant of rice paddy soil ecosystems.</title>
        <authorList>
            <person name="van Passel M.W."/>
            <person name="Kant R."/>
            <person name="Palva A."/>
            <person name="Copeland A."/>
            <person name="Lucas S."/>
            <person name="Lapidus A."/>
            <person name="Glavina del Rio T."/>
            <person name="Pitluck S."/>
            <person name="Goltsman E."/>
            <person name="Clum A."/>
            <person name="Sun H."/>
            <person name="Schmutz J."/>
            <person name="Larimer F.W."/>
            <person name="Land M.L."/>
            <person name="Hauser L."/>
            <person name="Kyrpides N."/>
            <person name="Mikhailova N."/>
            <person name="Richardson P.P."/>
            <person name="Janssen P.H."/>
            <person name="de Vos W.M."/>
            <person name="Smidt H."/>
        </authorList>
    </citation>
    <scope>NUCLEOTIDE SEQUENCE [LARGE SCALE GENOMIC DNA]</scope>
    <source>
        <strain evidence="4">DSM 11246 / JCM 15787 / PB90-1</strain>
    </source>
</reference>